<feature type="region of interest" description="Disordered" evidence="1">
    <location>
        <begin position="130"/>
        <end position="263"/>
    </location>
</feature>
<dbReference type="PhylomeDB" id="T1IKU2"/>
<proteinExistence type="predicted"/>
<evidence type="ECO:0000256" key="1">
    <source>
        <dbReference type="SAM" id="MobiDB-lite"/>
    </source>
</evidence>
<evidence type="ECO:0000313" key="2">
    <source>
        <dbReference type="EnsemblMetazoa" id="SMAR001549-PA"/>
    </source>
</evidence>
<name>T1IKU2_STRMM</name>
<dbReference type="HOGENOM" id="CLU_928486_0_0_1"/>
<dbReference type="EMBL" id="JH430635">
    <property type="status" value="NOT_ANNOTATED_CDS"/>
    <property type="molecule type" value="Genomic_DNA"/>
</dbReference>
<feature type="region of interest" description="Disordered" evidence="1">
    <location>
        <begin position="62"/>
        <end position="110"/>
    </location>
</feature>
<accession>T1IKU2</accession>
<dbReference type="EnsemblMetazoa" id="SMAR001549-RA">
    <property type="protein sequence ID" value="SMAR001549-PA"/>
    <property type="gene ID" value="SMAR001549"/>
</dbReference>
<sequence>MDFDYRNRYDDAPPNDPSHPELVTSDETGETPKPPPLLDLPLSAPLAKPASVSKEIVLYQKTDTISGPSRKQPFNPRRNSQHFERDSGGPSNMPKYKEYLRNDPGPSRSEVDFFRRSDYADWHDNYEDCDDDWVGNGDHWRSGGGQTWRDPPGDKYDDGLDDEFGKNKKRKKQRVNRMKNFGNDEFNVGMGPGPARTSGPGLSNDYPPFDRQPRSLMSDRVIPPMPGPSAAGYMHQGSRKRPRGPNFANMPGIDDGEELSNNK</sequence>
<feature type="compositionally biased region" description="Acidic residues" evidence="1">
    <location>
        <begin position="254"/>
        <end position="263"/>
    </location>
</feature>
<dbReference type="AlphaFoldDB" id="T1IKU2"/>
<keyword evidence="3" id="KW-1185">Reference proteome</keyword>
<feature type="compositionally biased region" description="Basic and acidic residues" evidence="1">
    <location>
        <begin position="1"/>
        <end position="11"/>
    </location>
</feature>
<evidence type="ECO:0000313" key="3">
    <source>
        <dbReference type="Proteomes" id="UP000014500"/>
    </source>
</evidence>
<feature type="compositionally biased region" description="Basic and acidic residues" evidence="1">
    <location>
        <begin position="151"/>
        <end position="166"/>
    </location>
</feature>
<dbReference type="Proteomes" id="UP000014500">
    <property type="component" value="Unassembled WGS sequence"/>
</dbReference>
<protein>
    <submittedName>
        <fullName evidence="2">Uncharacterized protein</fullName>
    </submittedName>
</protein>
<organism evidence="2 3">
    <name type="scientific">Strigamia maritima</name>
    <name type="common">European centipede</name>
    <name type="synonym">Geophilus maritimus</name>
    <dbReference type="NCBI Taxonomy" id="126957"/>
    <lineage>
        <taxon>Eukaryota</taxon>
        <taxon>Metazoa</taxon>
        <taxon>Ecdysozoa</taxon>
        <taxon>Arthropoda</taxon>
        <taxon>Myriapoda</taxon>
        <taxon>Chilopoda</taxon>
        <taxon>Pleurostigmophora</taxon>
        <taxon>Geophilomorpha</taxon>
        <taxon>Linotaeniidae</taxon>
        <taxon>Strigamia</taxon>
    </lineage>
</organism>
<feature type="compositionally biased region" description="Basic residues" evidence="1">
    <location>
        <begin position="167"/>
        <end position="177"/>
    </location>
</feature>
<feature type="region of interest" description="Disordered" evidence="1">
    <location>
        <begin position="1"/>
        <end position="44"/>
    </location>
</feature>
<reference evidence="3" key="1">
    <citation type="submission" date="2011-05" db="EMBL/GenBank/DDBJ databases">
        <authorList>
            <person name="Richards S.R."/>
            <person name="Qu J."/>
            <person name="Jiang H."/>
            <person name="Jhangiani S.N."/>
            <person name="Agravi P."/>
            <person name="Goodspeed R."/>
            <person name="Gross S."/>
            <person name="Mandapat C."/>
            <person name="Jackson L."/>
            <person name="Mathew T."/>
            <person name="Pu L."/>
            <person name="Thornton R."/>
            <person name="Saada N."/>
            <person name="Wilczek-Boney K.B."/>
            <person name="Lee S."/>
            <person name="Kovar C."/>
            <person name="Wu Y."/>
            <person name="Scherer S.E."/>
            <person name="Worley K.C."/>
            <person name="Muzny D.M."/>
            <person name="Gibbs R."/>
        </authorList>
    </citation>
    <scope>NUCLEOTIDE SEQUENCE</scope>
    <source>
        <strain evidence="3">Brora</strain>
    </source>
</reference>
<reference evidence="2" key="2">
    <citation type="submission" date="2015-02" db="UniProtKB">
        <authorList>
            <consortium name="EnsemblMetazoa"/>
        </authorList>
    </citation>
    <scope>IDENTIFICATION</scope>
</reference>